<protein>
    <recommendedName>
        <fullName evidence="5">Ecp2 effector protein domain-containing protein</fullName>
    </recommendedName>
</protein>
<accession>A0A8K0W6Y4</accession>
<comment type="caution">
    <text evidence="3">The sequence shown here is derived from an EMBL/GenBank/DDBJ whole genome shotgun (WGS) entry which is preliminary data.</text>
</comment>
<keyword evidence="2" id="KW-0732">Signal</keyword>
<reference evidence="3" key="1">
    <citation type="journal article" date="2021" name="Nat. Commun.">
        <title>Genetic determinants of endophytism in the Arabidopsis root mycobiome.</title>
        <authorList>
            <person name="Mesny F."/>
            <person name="Miyauchi S."/>
            <person name="Thiergart T."/>
            <person name="Pickel B."/>
            <person name="Atanasova L."/>
            <person name="Karlsson M."/>
            <person name="Huettel B."/>
            <person name="Barry K.W."/>
            <person name="Haridas S."/>
            <person name="Chen C."/>
            <person name="Bauer D."/>
            <person name="Andreopoulos W."/>
            <person name="Pangilinan J."/>
            <person name="LaButti K."/>
            <person name="Riley R."/>
            <person name="Lipzen A."/>
            <person name="Clum A."/>
            <person name="Drula E."/>
            <person name="Henrissat B."/>
            <person name="Kohler A."/>
            <person name="Grigoriev I.V."/>
            <person name="Martin F.M."/>
            <person name="Hacquard S."/>
        </authorList>
    </citation>
    <scope>NUCLEOTIDE SEQUENCE</scope>
    <source>
        <strain evidence="3">MPI-SDFR-AT-0068</strain>
    </source>
</reference>
<evidence type="ECO:0000313" key="3">
    <source>
        <dbReference type="EMBL" id="KAH7233686.1"/>
    </source>
</evidence>
<keyword evidence="4" id="KW-1185">Reference proteome</keyword>
<feature type="signal peptide" evidence="2">
    <location>
        <begin position="1"/>
        <end position="22"/>
    </location>
</feature>
<organism evidence="3 4">
    <name type="scientific">Fusarium tricinctum</name>
    <dbReference type="NCBI Taxonomy" id="61284"/>
    <lineage>
        <taxon>Eukaryota</taxon>
        <taxon>Fungi</taxon>
        <taxon>Dikarya</taxon>
        <taxon>Ascomycota</taxon>
        <taxon>Pezizomycotina</taxon>
        <taxon>Sordariomycetes</taxon>
        <taxon>Hypocreomycetidae</taxon>
        <taxon>Hypocreales</taxon>
        <taxon>Nectriaceae</taxon>
        <taxon>Fusarium</taxon>
        <taxon>Fusarium tricinctum species complex</taxon>
    </lineage>
</organism>
<evidence type="ECO:0008006" key="5">
    <source>
        <dbReference type="Google" id="ProtNLM"/>
    </source>
</evidence>
<sequence>MKLTPQTTFGLLAVAFIGPVTAARQPKAIWQTECWPVKTTRANLGDCSKALSMIENNINFGEVVNGPHDGCEEIFRVGDCGIEICNQRPSGTHLSLGAVLAAAQIQESICRTEDGATGGITALEGFEQKGEEHTYAEVHLATSSLTSKNGPRNRRDLQPGSAPDNTGNTLRLGSTPDTKKTRIEKKRALTRRDEEWVRNTQFVVKEQWANWDSATDGDLTRSVQSTLTGRLHSDWISNLGHTTTRHSAIGRASDSDGHTWTLTFHASAGSDLNSSPIVDRQPIIDSFFTLRNRIGRDHLGPPNIMTASVLNEERNTVIGHLTLMMVGEIPELNTQIEMPNLRGIVIQFTGSII</sequence>
<dbReference type="AlphaFoldDB" id="A0A8K0W6Y4"/>
<dbReference type="OrthoDB" id="5227259at2759"/>
<dbReference type="Proteomes" id="UP000813427">
    <property type="component" value="Unassembled WGS sequence"/>
</dbReference>
<evidence type="ECO:0000313" key="4">
    <source>
        <dbReference type="Proteomes" id="UP000813427"/>
    </source>
</evidence>
<dbReference type="EMBL" id="JAGPXF010000008">
    <property type="protein sequence ID" value="KAH7233686.1"/>
    <property type="molecule type" value="Genomic_DNA"/>
</dbReference>
<proteinExistence type="predicted"/>
<feature type="region of interest" description="Disordered" evidence="1">
    <location>
        <begin position="142"/>
        <end position="182"/>
    </location>
</feature>
<gene>
    <name evidence="3" type="ORF">BKA59DRAFT_461140</name>
</gene>
<evidence type="ECO:0000256" key="2">
    <source>
        <dbReference type="SAM" id="SignalP"/>
    </source>
</evidence>
<feature type="chain" id="PRO_5035468599" description="Ecp2 effector protein domain-containing protein" evidence="2">
    <location>
        <begin position="23"/>
        <end position="353"/>
    </location>
</feature>
<evidence type="ECO:0000256" key="1">
    <source>
        <dbReference type="SAM" id="MobiDB-lite"/>
    </source>
</evidence>
<name>A0A8K0W6Y4_9HYPO</name>
<feature type="compositionally biased region" description="Polar residues" evidence="1">
    <location>
        <begin position="163"/>
        <end position="176"/>
    </location>
</feature>